<keyword evidence="1" id="KW-0812">Transmembrane</keyword>
<accession>A0A9D1MMV5</accession>
<name>A0A9D1MMV5_9FIRM</name>
<feature type="transmembrane region" description="Helical" evidence="1">
    <location>
        <begin position="32"/>
        <end position="52"/>
    </location>
</feature>
<protein>
    <submittedName>
        <fullName evidence="2">Uncharacterized protein</fullName>
    </submittedName>
</protein>
<dbReference type="EMBL" id="DVNJ01000024">
    <property type="protein sequence ID" value="HIU63031.1"/>
    <property type="molecule type" value="Genomic_DNA"/>
</dbReference>
<feature type="transmembrane region" description="Helical" evidence="1">
    <location>
        <begin position="58"/>
        <end position="76"/>
    </location>
</feature>
<comment type="caution">
    <text evidence="2">The sequence shown here is derived from an EMBL/GenBank/DDBJ whole genome shotgun (WGS) entry which is preliminary data.</text>
</comment>
<dbReference type="Proteomes" id="UP000824145">
    <property type="component" value="Unassembled WGS sequence"/>
</dbReference>
<evidence type="ECO:0000313" key="2">
    <source>
        <dbReference type="EMBL" id="HIU63031.1"/>
    </source>
</evidence>
<organism evidence="2 3">
    <name type="scientific">Candidatus Caccalectryoclostridium excrementigallinarum</name>
    <dbReference type="NCBI Taxonomy" id="2840710"/>
    <lineage>
        <taxon>Bacteria</taxon>
        <taxon>Bacillati</taxon>
        <taxon>Bacillota</taxon>
        <taxon>Clostridia</taxon>
        <taxon>Christensenellales</taxon>
        <taxon>Christensenellaceae</taxon>
        <taxon>Christensenellaceae incertae sedis</taxon>
        <taxon>Candidatus Caccalectryoclostridium</taxon>
    </lineage>
</organism>
<reference evidence="2" key="1">
    <citation type="submission" date="2020-10" db="EMBL/GenBank/DDBJ databases">
        <authorList>
            <person name="Gilroy R."/>
        </authorList>
    </citation>
    <scope>NUCLEOTIDE SEQUENCE</scope>
    <source>
        <strain evidence="2">9366</strain>
    </source>
</reference>
<keyword evidence="1" id="KW-1133">Transmembrane helix</keyword>
<feature type="transmembrane region" description="Helical" evidence="1">
    <location>
        <begin position="6"/>
        <end position="25"/>
    </location>
</feature>
<sequence length="77" mass="7915">MRTLPEYIMLLVAGAALSSLSLFLLGGRKRAAALAGINCLLGALVVFLPMAAGHYLPAWAVFACGALGAAGGFFYLL</sequence>
<gene>
    <name evidence="2" type="ORF">IAB07_04630</name>
</gene>
<keyword evidence="1" id="KW-0472">Membrane</keyword>
<evidence type="ECO:0000256" key="1">
    <source>
        <dbReference type="SAM" id="Phobius"/>
    </source>
</evidence>
<proteinExistence type="predicted"/>
<dbReference type="AlphaFoldDB" id="A0A9D1MMV5"/>
<evidence type="ECO:0000313" key="3">
    <source>
        <dbReference type="Proteomes" id="UP000824145"/>
    </source>
</evidence>
<reference evidence="2" key="2">
    <citation type="journal article" date="2021" name="PeerJ">
        <title>Extensive microbial diversity within the chicken gut microbiome revealed by metagenomics and culture.</title>
        <authorList>
            <person name="Gilroy R."/>
            <person name="Ravi A."/>
            <person name="Getino M."/>
            <person name="Pursley I."/>
            <person name="Horton D.L."/>
            <person name="Alikhan N.F."/>
            <person name="Baker D."/>
            <person name="Gharbi K."/>
            <person name="Hall N."/>
            <person name="Watson M."/>
            <person name="Adriaenssens E.M."/>
            <person name="Foster-Nyarko E."/>
            <person name="Jarju S."/>
            <person name="Secka A."/>
            <person name="Antonio M."/>
            <person name="Oren A."/>
            <person name="Chaudhuri R.R."/>
            <person name="La Ragione R."/>
            <person name="Hildebrand F."/>
            <person name="Pallen M.J."/>
        </authorList>
    </citation>
    <scope>NUCLEOTIDE SEQUENCE</scope>
    <source>
        <strain evidence="2">9366</strain>
    </source>
</reference>